<accession>A0A3R7M497</accession>
<dbReference type="STRING" id="6689.A0A3R7M497"/>
<reference evidence="2 3" key="1">
    <citation type="submission" date="2018-04" db="EMBL/GenBank/DDBJ databases">
        <authorList>
            <person name="Zhang X."/>
            <person name="Yuan J."/>
            <person name="Li F."/>
            <person name="Xiang J."/>
        </authorList>
    </citation>
    <scope>NUCLEOTIDE SEQUENCE [LARGE SCALE GENOMIC DNA]</scope>
    <source>
        <tissue evidence="2">Muscle</tissue>
    </source>
</reference>
<dbReference type="PANTHER" id="PTHR10151:SF120">
    <property type="entry name" value="BIS(5'-ADENOSYL)-TRIPHOSPHATASE"/>
    <property type="match status" value="1"/>
</dbReference>
<feature type="chain" id="PRO_5018691887" evidence="1">
    <location>
        <begin position="19"/>
        <end position="324"/>
    </location>
</feature>
<evidence type="ECO:0000256" key="1">
    <source>
        <dbReference type="SAM" id="SignalP"/>
    </source>
</evidence>
<name>A0A3R7M497_PENVA</name>
<dbReference type="Proteomes" id="UP000283509">
    <property type="component" value="Unassembled WGS sequence"/>
</dbReference>
<dbReference type="Pfam" id="PF01663">
    <property type="entry name" value="Phosphodiest"/>
    <property type="match status" value="1"/>
</dbReference>
<dbReference type="CDD" id="cd16018">
    <property type="entry name" value="Enpp"/>
    <property type="match status" value="1"/>
</dbReference>
<dbReference type="InterPro" id="IPR002591">
    <property type="entry name" value="Phosphodiest/P_Trfase"/>
</dbReference>
<dbReference type="EMBL" id="QCYY01002142">
    <property type="protein sequence ID" value="ROT72502.1"/>
    <property type="molecule type" value="Genomic_DNA"/>
</dbReference>
<dbReference type="Gene3D" id="3.40.720.10">
    <property type="entry name" value="Alkaline Phosphatase, subunit A"/>
    <property type="match status" value="1"/>
</dbReference>
<organism evidence="2 3">
    <name type="scientific">Penaeus vannamei</name>
    <name type="common">Whiteleg shrimp</name>
    <name type="synonym">Litopenaeus vannamei</name>
    <dbReference type="NCBI Taxonomy" id="6689"/>
    <lineage>
        <taxon>Eukaryota</taxon>
        <taxon>Metazoa</taxon>
        <taxon>Ecdysozoa</taxon>
        <taxon>Arthropoda</taxon>
        <taxon>Crustacea</taxon>
        <taxon>Multicrustacea</taxon>
        <taxon>Malacostraca</taxon>
        <taxon>Eumalacostraca</taxon>
        <taxon>Eucarida</taxon>
        <taxon>Decapoda</taxon>
        <taxon>Dendrobranchiata</taxon>
        <taxon>Penaeoidea</taxon>
        <taxon>Penaeidae</taxon>
        <taxon>Penaeus</taxon>
    </lineage>
</organism>
<reference evidence="2 3" key="2">
    <citation type="submission" date="2019-01" db="EMBL/GenBank/DDBJ databases">
        <title>The decoding of complex shrimp genome reveals the adaptation for benthos swimmer, frequently molting mechanism and breeding impact on genome.</title>
        <authorList>
            <person name="Sun Y."/>
            <person name="Gao Y."/>
            <person name="Yu Y."/>
        </authorList>
    </citation>
    <scope>NUCLEOTIDE SEQUENCE [LARGE SCALE GENOMIC DNA]</scope>
    <source>
        <tissue evidence="2">Muscle</tissue>
    </source>
</reference>
<dbReference type="AlphaFoldDB" id="A0A3R7M497"/>
<proteinExistence type="predicted"/>
<feature type="signal peptide" evidence="1">
    <location>
        <begin position="1"/>
        <end position="18"/>
    </location>
</feature>
<dbReference type="GO" id="GO:0016787">
    <property type="term" value="F:hydrolase activity"/>
    <property type="evidence" value="ECO:0007669"/>
    <property type="project" value="UniProtKB-ARBA"/>
</dbReference>
<dbReference type="Gene3D" id="3.30.1360.180">
    <property type="match status" value="1"/>
</dbReference>
<protein>
    <submittedName>
        <fullName evidence="2">Ectonucleotide pyrophosphatase/phosphodiesterase family member 4</fullName>
    </submittedName>
</protein>
<dbReference type="SUPFAM" id="SSF53649">
    <property type="entry name" value="Alkaline phosphatase-like"/>
    <property type="match status" value="1"/>
</dbReference>
<gene>
    <name evidence="2" type="ORF">C7M84_009119</name>
</gene>
<evidence type="ECO:0000313" key="2">
    <source>
        <dbReference type="EMBL" id="ROT72502.1"/>
    </source>
</evidence>
<sequence length="324" mass="37371">MKIFLALLFLFLLSNTFAARTGEEEKDKSVHRVMVISLDGFGHNYLTKYDFQHLNQLFLHGSYPEVFRNQFITKTFPNHFSMATGVYEETHGVVANVMYDPDLDKTLHHDDEEFFTQNPGIIPIWTLNEEHGGHTACLMWPGCDKTYRGRNVTYWTPYREDATFRESIDKAVEWMTDATTPANLVFLYVQEPDTVGHAYGPNSSYVVEELKKIDENIGYLYKMLTIFNLLDTTDVIVLSDHGMVAVLEENIIDLDQIVDPKLYHTSGGSPVMHIWPYGDLLDLYIKFDNGAKTHKYTVYQKKNFPSGWHYTNNSRISRLVLVAD</sequence>
<feature type="non-terminal residue" evidence="2">
    <location>
        <position position="324"/>
    </location>
</feature>
<comment type="caution">
    <text evidence="2">The sequence shown here is derived from an EMBL/GenBank/DDBJ whole genome shotgun (WGS) entry which is preliminary data.</text>
</comment>
<dbReference type="PANTHER" id="PTHR10151">
    <property type="entry name" value="ECTONUCLEOTIDE PYROPHOSPHATASE/PHOSPHODIESTERASE"/>
    <property type="match status" value="1"/>
</dbReference>
<keyword evidence="1" id="KW-0732">Signal</keyword>
<dbReference type="InterPro" id="IPR017850">
    <property type="entry name" value="Alkaline_phosphatase_core_sf"/>
</dbReference>
<keyword evidence="3" id="KW-1185">Reference proteome</keyword>
<dbReference type="OrthoDB" id="415411at2759"/>
<evidence type="ECO:0000313" key="3">
    <source>
        <dbReference type="Proteomes" id="UP000283509"/>
    </source>
</evidence>